<reference evidence="5" key="1">
    <citation type="journal article" date="2019" name="Int. J. Syst. Evol. Microbiol.">
        <title>The Global Catalogue of Microorganisms (GCM) 10K type strain sequencing project: providing services to taxonomists for standard genome sequencing and annotation.</title>
        <authorList>
            <consortium name="The Broad Institute Genomics Platform"/>
            <consortium name="The Broad Institute Genome Sequencing Center for Infectious Disease"/>
            <person name="Wu L."/>
            <person name="Ma J."/>
        </authorList>
    </citation>
    <scope>NUCLEOTIDE SEQUENCE [LARGE SCALE GENOMIC DNA]</scope>
    <source>
        <strain evidence="5">CCUG 54781</strain>
    </source>
</reference>
<evidence type="ECO:0000313" key="5">
    <source>
        <dbReference type="Proteomes" id="UP001596550"/>
    </source>
</evidence>
<protein>
    <submittedName>
        <fullName evidence="4">SDR family NAD(P)-dependent oxidoreductase</fullName>
    </submittedName>
</protein>
<evidence type="ECO:0000313" key="4">
    <source>
        <dbReference type="EMBL" id="MFC7345109.1"/>
    </source>
</evidence>
<dbReference type="InterPro" id="IPR020904">
    <property type="entry name" value="Sc_DH/Rdtase_CS"/>
</dbReference>
<gene>
    <name evidence="4" type="ORF">ACFQO9_00080</name>
</gene>
<evidence type="ECO:0000256" key="3">
    <source>
        <dbReference type="RuleBase" id="RU000363"/>
    </source>
</evidence>
<dbReference type="PRINTS" id="PR00080">
    <property type="entry name" value="SDRFAMILY"/>
</dbReference>
<dbReference type="InterPro" id="IPR002347">
    <property type="entry name" value="SDR_fam"/>
</dbReference>
<dbReference type="PANTHER" id="PTHR44196:SF1">
    <property type="entry name" value="DEHYDROGENASE_REDUCTASE SDR FAMILY MEMBER 7B"/>
    <property type="match status" value="1"/>
</dbReference>
<keyword evidence="2" id="KW-0560">Oxidoreductase</keyword>
<dbReference type="PROSITE" id="PS00061">
    <property type="entry name" value="ADH_SHORT"/>
    <property type="match status" value="1"/>
</dbReference>
<dbReference type="InterPro" id="IPR036291">
    <property type="entry name" value="NAD(P)-bd_dom_sf"/>
</dbReference>
<keyword evidence="5" id="KW-1185">Reference proteome</keyword>
<dbReference type="EMBL" id="JBHTCR010000001">
    <property type="protein sequence ID" value="MFC7345109.1"/>
    <property type="molecule type" value="Genomic_DNA"/>
</dbReference>
<dbReference type="SUPFAM" id="SSF51735">
    <property type="entry name" value="NAD(P)-binding Rossmann-fold domains"/>
    <property type="match status" value="1"/>
</dbReference>
<comment type="caution">
    <text evidence="4">The sequence shown here is derived from an EMBL/GenBank/DDBJ whole genome shotgun (WGS) entry which is preliminary data.</text>
</comment>
<dbReference type="PRINTS" id="PR00081">
    <property type="entry name" value="GDHRDH"/>
</dbReference>
<accession>A0ABW2LV55</accession>
<dbReference type="Pfam" id="PF00106">
    <property type="entry name" value="adh_short"/>
    <property type="match status" value="1"/>
</dbReference>
<proteinExistence type="inferred from homology"/>
<evidence type="ECO:0000256" key="1">
    <source>
        <dbReference type="ARBA" id="ARBA00006484"/>
    </source>
</evidence>
<dbReference type="Proteomes" id="UP001596550">
    <property type="component" value="Unassembled WGS sequence"/>
</dbReference>
<organism evidence="4 5">
    <name type="scientific">Chryseobacterium zhengzhouense</name>
    <dbReference type="NCBI Taxonomy" id="1636086"/>
    <lineage>
        <taxon>Bacteria</taxon>
        <taxon>Pseudomonadati</taxon>
        <taxon>Bacteroidota</taxon>
        <taxon>Flavobacteriia</taxon>
        <taxon>Flavobacteriales</taxon>
        <taxon>Weeksellaceae</taxon>
        <taxon>Chryseobacterium group</taxon>
        <taxon>Chryseobacterium</taxon>
    </lineage>
</organism>
<dbReference type="Gene3D" id="3.40.50.720">
    <property type="entry name" value="NAD(P)-binding Rossmann-like Domain"/>
    <property type="match status" value="1"/>
</dbReference>
<evidence type="ECO:0000256" key="2">
    <source>
        <dbReference type="ARBA" id="ARBA00023002"/>
    </source>
</evidence>
<name>A0ABW2LV55_9FLAO</name>
<sequence>MKSQNSLEKRSLRGKTVVVTGGSSGVGRATVEAFAFEGCNIVIAARGHEALDETLKICLDLGVSAIAVPTDVSKAEEVDHLLKAAVKEFGRVDIWVNNAGVMASGKFEEIPMEVHEQVIKTNLFGYMHGAYSVLPLFKEQNEGILINNVSIGGFMPAPYSAVYSSTKFGIRGMMECLHGEISDYPDIHIANLYPQIQRSTGNSHSAKFSGLDFKIPPFASDPRDTADKIVQLSKEPQKDLFPDVRSRVLVNLYEMFPKVIINTASAGMRVMMKLKNGEPTSGNVLEPSSEPHKIYGDTILPVPGKKTKIALVAGLGLGLAFMLLKSKKSHQDIYLDD</sequence>
<dbReference type="PANTHER" id="PTHR44196">
    <property type="entry name" value="DEHYDROGENASE/REDUCTASE SDR FAMILY MEMBER 7B"/>
    <property type="match status" value="1"/>
</dbReference>
<dbReference type="RefSeq" id="WP_378171685.1">
    <property type="nucleotide sequence ID" value="NZ_JBHTCR010000001.1"/>
</dbReference>
<comment type="similarity">
    <text evidence="1 3">Belongs to the short-chain dehydrogenases/reductases (SDR) family.</text>
</comment>